<dbReference type="RefSeq" id="WP_142083784.1">
    <property type="nucleotide sequence ID" value="NZ_VFPV01000002.1"/>
</dbReference>
<accession>A0A543L9V7</accession>
<dbReference type="EMBL" id="VFPV01000002">
    <property type="protein sequence ID" value="TQN04069.1"/>
    <property type="molecule type" value="Genomic_DNA"/>
</dbReference>
<name>A0A543L9V7_9BURK</name>
<evidence type="ECO:0000313" key="2">
    <source>
        <dbReference type="Proteomes" id="UP000316993"/>
    </source>
</evidence>
<organism evidence="1 2">
    <name type="scientific">Acidovorax temperans</name>
    <dbReference type="NCBI Taxonomy" id="80878"/>
    <lineage>
        <taxon>Bacteria</taxon>
        <taxon>Pseudomonadati</taxon>
        <taxon>Pseudomonadota</taxon>
        <taxon>Betaproteobacteria</taxon>
        <taxon>Burkholderiales</taxon>
        <taxon>Comamonadaceae</taxon>
        <taxon>Acidovorax</taxon>
    </lineage>
</organism>
<protein>
    <submittedName>
        <fullName evidence="1">Uncharacterized protein</fullName>
    </submittedName>
</protein>
<sequence length="155" mass="18302">MADQKNHFPSTIWHGVEIRGNYLCLFESIDKGRVKYLTLQQEHLDEAAEACDEFALDSRERVSAFQDIIDSRVHEWCEILTPEFFLESFTNQVYSFEKDFVPKLTGSFEDFMEAYDTYWDVVNEYISRTPFDEAPSEAALRERHRELSAYLARHL</sequence>
<gene>
    <name evidence="1" type="ORF">BDD18_2778</name>
</gene>
<proteinExistence type="predicted"/>
<dbReference type="AlphaFoldDB" id="A0A543L9V7"/>
<dbReference type="Proteomes" id="UP000316993">
    <property type="component" value="Unassembled WGS sequence"/>
</dbReference>
<evidence type="ECO:0000313" key="1">
    <source>
        <dbReference type="EMBL" id="TQN04069.1"/>
    </source>
</evidence>
<comment type="caution">
    <text evidence="1">The sequence shown here is derived from an EMBL/GenBank/DDBJ whole genome shotgun (WGS) entry which is preliminary data.</text>
</comment>
<reference evidence="1 2" key="1">
    <citation type="submission" date="2019-06" db="EMBL/GenBank/DDBJ databases">
        <title>Genomic Encyclopedia of Archaeal and Bacterial Type Strains, Phase II (KMG-II): from individual species to whole genera.</title>
        <authorList>
            <person name="Goeker M."/>
        </authorList>
    </citation>
    <scope>NUCLEOTIDE SEQUENCE [LARGE SCALE GENOMIC DNA]</scope>
    <source>
        <strain evidence="1 2">DSM 7270</strain>
    </source>
</reference>